<sequence>MVEESGLAKILLWRRSYLTKVLLHESVHDSMAPDLQALLFRGRNLSDFLRNYQNLSRMKMWDEKAMCNMLPLFVGEELSEEIYTLMLKSRTWGEFESSLRLRFPEDGEESQHRGNPVQVIEIAQIQGDLSSIQRQMGVLEGRMIRLEEARKGKRKISKGTPSEPTGGKGKEKVDGDQGPSPLMKVQRMSSGVQERERGKEIGKEERERKPPQLTKAQRKARNLAKGGQGTGKEQCSRHGTTAPQGQGSSFAPIEPSPIGSALHRWGLSCNPMISWPMCMPCALGGQDPISRYGPHVNPLMSFDTAMTSYKPSPTFGVAPPTSTASVSGQCSKRGGRGQGIGTGRGNGRRGSNGGREGGRRGSEGRDERQRNHRWKQL</sequence>
<feature type="compositionally biased region" description="Gly residues" evidence="1">
    <location>
        <begin position="336"/>
        <end position="355"/>
    </location>
</feature>
<feature type="region of interest" description="Disordered" evidence="1">
    <location>
        <begin position="313"/>
        <end position="377"/>
    </location>
</feature>
<gene>
    <name evidence="2" type="ORF">CBR_g66749</name>
</gene>
<feature type="compositionally biased region" description="Polar residues" evidence="1">
    <location>
        <begin position="231"/>
        <end position="249"/>
    </location>
</feature>
<organism evidence="2 3">
    <name type="scientific">Chara braunii</name>
    <name type="common">Braun's stonewort</name>
    <dbReference type="NCBI Taxonomy" id="69332"/>
    <lineage>
        <taxon>Eukaryota</taxon>
        <taxon>Viridiplantae</taxon>
        <taxon>Streptophyta</taxon>
        <taxon>Charophyceae</taxon>
        <taxon>Charales</taxon>
        <taxon>Characeae</taxon>
        <taxon>Chara</taxon>
    </lineage>
</organism>
<dbReference type="EMBL" id="BFEA01000007">
    <property type="protein sequence ID" value="GBG59943.1"/>
    <property type="molecule type" value="Genomic_DNA"/>
</dbReference>
<feature type="compositionally biased region" description="Basic and acidic residues" evidence="1">
    <location>
        <begin position="193"/>
        <end position="210"/>
    </location>
</feature>
<feature type="region of interest" description="Disordered" evidence="1">
    <location>
        <begin position="150"/>
        <end position="255"/>
    </location>
</feature>
<dbReference type="Proteomes" id="UP000265515">
    <property type="component" value="Unassembled WGS sequence"/>
</dbReference>
<evidence type="ECO:0000256" key="1">
    <source>
        <dbReference type="SAM" id="MobiDB-lite"/>
    </source>
</evidence>
<dbReference type="Gramene" id="GBG59943">
    <property type="protein sequence ID" value="GBG59943"/>
    <property type="gene ID" value="CBR_g66749"/>
</dbReference>
<evidence type="ECO:0000313" key="2">
    <source>
        <dbReference type="EMBL" id="GBG59943.1"/>
    </source>
</evidence>
<feature type="compositionally biased region" description="Basic and acidic residues" evidence="1">
    <location>
        <begin position="356"/>
        <end position="369"/>
    </location>
</feature>
<comment type="caution">
    <text evidence="2">The sequence shown here is derived from an EMBL/GenBank/DDBJ whole genome shotgun (WGS) entry which is preliminary data.</text>
</comment>
<reference evidence="2 3" key="1">
    <citation type="journal article" date="2018" name="Cell">
        <title>The Chara Genome: Secondary Complexity and Implications for Plant Terrestrialization.</title>
        <authorList>
            <person name="Nishiyama T."/>
            <person name="Sakayama H."/>
            <person name="Vries J.D."/>
            <person name="Buschmann H."/>
            <person name="Saint-Marcoux D."/>
            <person name="Ullrich K.K."/>
            <person name="Haas F.B."/>
            <person name="Vanderstraeten L."/>
            <person name="Becker D."/>
            <person name="Lang D."/>
            <person name="Vosolsobe S."/>
            <person name="Rombauts S."/>
            <person name="Wilhelmsson P.K.I."/>
            <person name="Janitza P."/>
            <person name="Kern R."/>
            <person name="Heyl A."/>
            <person name="Rumpler F."/>
            <person name="Villalobos L.I.A.C."/>
            <person name="Clay J.M."/>
            <person name="Skokan R."/>
            <person name="Toyoda A."/>
            <person name="Suzuki Y."/>
            <person name="Kagoshima H."/>
            <person name="Schijlen E."/>
            <person name="Tajeshwar N."/>
            <person name="Catarino B."/>
            <person name="Hetherington A.J."/>
            <person name="Saltykova A."/>
            <person name="Bonnot C."/>
            <person name="Breuninger H."/>
            <person name="Symeonidi A."/>
            <person name="Radhakrishnan G.V."/>
            <person name="Van Nieuwerburgh F."/>
            <person name="Deforce D."/>
            <person name="Chang C."/>
            <person name="Karol K.G."/>
            <person name="Hedrich R."/>
            <person name="Ulvskov P."/>
            <person name="Glockner G."/>
            <person name="Delwiche C.F."/>
            <person name="Petrasek J."/>
            <person name="Van de Peer Y."/>
            <person name="Friml J."/>
            <person name="Beilby M."/>
            <person name="Dolan L."/>
            <person name="Kohara Y."/>
            <person name="Sugano S."/>
            <person name="Fujiyama A."/>
            <person name="Delaux P.-M."/>
            <person name="Quint M."/>
            <person name="TheiBen G."/>
            <person name="Hagemann M."/>
            <person name="Harholt J."/>
            <person name="Dunand C."/>
            <person name="Zachgo S."/>
            <person name="Langdale J."/>
            <person name="Maumus F."/>
            <person name="Straeten D.V.D."/>
            <person name="Gould S.B."/>
            <person name="Rensing S.A."/>
        </authorList>
    </citation>
    <scope>NUCLEOTIDE SEQUENCE [LARGE SCALE GENOMIC DNA]</scope>
    <source>
        <strain evidence="2 3">S276</strain>
    </source>
</reference>
<feature type="compositionally biased region" description="Polar residues" evidence="1">
    <location>
        <begin position="320"/>
        <end position="330"/>
    </location>
</feature>
<keyword evidence="3" id="KW-1185">Reference proteome</keyword>
<dbReference type="AlphaFoldDB" id="A0A388JQ98"/>
<name>A0A388JQ98_CHABU</name>
<accession>A0A388JQ98</accession>
<protein>
    <submittedName>
        <fullName evidence="2">Uncharacterized protein</fullName>
    </submittedName>
</protein>
<evidence type="ECO:0000313" key="3">
    <source>
        <dbReference type="Proteomes" id="UP000265515"/>
    </source>
</evidence>
<proteinExistence type="predicted"/>